<protein>
    <recommendedName>
        <fullName evidence="3">F-box domain-containing protein</fullName>
    </recommendedName>
</protein>
<reference evidence="1 2" key="1">
    <citation type="submission" date="2024-05" db="EMBL/GenBank/DDBJ databases">
        <title>A draft genome resource for the thread blight pathogen Marasmius tenuissimus strain MS-2.</title>
        <authorList>
            <person name="Yulfo-Soto G.E."/>
            <person name="Baruah I.K."/>
            <person name="Amoako-Attah I."/>
            <person name="Bukari Y."/>
            <person name="Meinhardt L.W."/>
            <person name="Bailey B.A."/>
            <person name="Cohen S.P."/>
        </authorList>
    </citation>
    <scope>NUCLEOTIDE SEQUENCE [LARGE SCALE GENOMIC DNA]</scope>
    <source>
        <strain evidence="1 2">MS-2</strain>
    </source>
</reference>
<dbReference type="InterPro" id="IPR032675">
    <property type="entry name" value="LRR_dom_sf"/>
</dbReference>
<dbReference type="EMBL" id="JBBXMP010000179">
    <property type="protein sequence ID" value="KAL0060390.1"/>
    <property type="molecule type" value="Genomic_DNA"/>
</dbReference>
<organism evidence="1 2">
    <name type="scientific">Marasmius tenuissimus</name>
    <dbReference type="NCBI Taxonomy" id="585030"/>
    <lineage>
        <taxon>Eukaryota</taxon>
        <taxon>Fungi</taxon>
        <taxon>Dikarya</taxon>
        <taxon>Basidiomycota</taxon>
        <taxon>Agaricomycotina</taxon>
        <taxon>Agaricomycetes</taxon>
        <taxon>Agaricomycetidae</taxon>
        <taxon>Agaricales</taxon>
        <taxon>Marasmiineae</taxon>
        <taxon>Marasmiaceae</taxon>
        <taxon>Marasmius</taxon>
    </lineage>
</organism>
<evidence type="ECO:0008006" key="3">
    <source>
        <dbReference type="Google" id="ProtNLM"/>
    </source>
</evidence>
<keyword evidence="2" id="KW-1185">Reference proteome</keyword>
<accession>A0ABR2ZFG1</accession>
<comment type="caution">
    <text evidence="1">The sequence shown here is derived from an EMBL/GenBank/DDBJ whole genome shotgun (WGS) entry which is preliminary data.</text>
</comment>
<sequence>MLVQRLHSPLPLLVFRGPSGLASCDDIERQRLADDQAALDAYDVQIRSIDAIRDELDLRRKEARRFVRRREHYLSSFRKVPTEVWIEIFSLVCRKRSSNDDGVEEEKWWPSTIFPIEIGYNERLSPYTLSQVCHRWRDIAIHCEELWVNISIDVPFVTKDIGVHRHRPALDTFALALQRSGNRKITLRLESYPAEEDDFYHGIPSTTWTLFRKALSRTETLDIAADLLRHIDFGEGLSFPNLRHIYLDSRSPLLPLPGPYAREQLHALFAAPHLKSLDLQTMRWVVAITPFPFRGLTSFTCEDPVTMSDLGHLSQCCPRLVVLAVRISGSPDMGVESSILHFPVLETFVLYNGGWNAVFCLRRLRTPSLITLLYESTPCTCDMLECVLDFLIGSQCQLTAIGLKVDEECFIEEYSGIWTRLIEKLPFLHTLDVVVHVVSAETAREISCHVISVLCLGRMDARYGNVFVPELKDVSVTVEQRGFWCMNGTDVDALIRYFMDVMGSRRTCHNRSEARFTPLEKAFLSLQFHSWSDHGPHLAYYADLKERHGVDSDVLHRRIIDLASVGLDVAIKIGSYDIPAPQNNFTYM</sequence>
<dbReference type="Gene3D" id="1.20.1280.50">
    <property type="match status" value="1"/>
</dbReference>
<proteinExistence type="predicted"/>
<dbReference type="Gene3D" id="3.80.10.10">
    <property type="entry name" value="Ribonuclease Inhibitor"/>
    <property type="match status" value="1"/>
</dbReference>
<gene>
    <name evidence="1" type="ORF">AAF712_012841</name>
</gene>
<evidence type="ECO:0000313" key="1">
    <source>
        <dbReference type="EMBL" id="KAL0060390.1"/>
    </source>
</evidence>
<name>A0ABR2ZFG1_9AGAR</name>
<dbReference type="Proteomes" id="UP001437256">
    <property type="component" value="Unassembled WGS sequence"/>
</dbReference>
<evidence type="ECO:0000313" key="2">
    <source>
        <dbReference type="Proteomes" id="UP001437256"/>
    </source>
</evidence>